<reference evidence="2" key="1">
    <citation type="submission" date="2022-03" db="EMBL/GenBank/DDBJ databases">
        <authorList>
            <person name="Martin H S."/>
        </authorList>
    </citation>
    <scope>NUCLEOTIDE SEQUENCE</scope>
</reference>
<dbReference type="InterPro" id="IPR017920">
    <property type="entry name" value="COMM"/>
</dbReference>
<dbReference type="InterPro" id="IPR037361">
    <property type="entry name" value="COMMD10"/>
</dbReference>
<dbReference type="PANTHER" id="PTHR12333:SF0">
    <property type="entry name" value="COMM DOMAIN-CONTAINING PROTEIN 10"/>
    <property type="match status" value="1"/>
</dbReference>
<feature type="domain" description="COMM" evidence="1">
    <location>
        <begin position="100"/>
        <end position="163"/>
    </location>
</feature>
<dbReference type="PANTHER" id="PTHR12333">
    <property type="entry name" value="COMM DOMAIN CONTAINING PROTEIN 10"/>
    <property type="match status" value="1"/>
</dbReference>
<accession>A0ABN8I9W7</accession>
<dbReference type="EMBL" id="OW152831">
    <property type="protein sequence ID" value="CAH2049427.1"/>
    <property type="molecule type" value="Genomic_DNA"/>
</dbReference>
<dbReference type="PROSITE" id="PS51269">
    <property type="entry name" value="COMM"/>
    <property type="match status" value="1"/>
</dbReference>
<sequence length="164" mass="19158">MNGKWLKVTQNVQKGIQIINQLEDIKFEPFLRRIATKLRLQESEVFTEGERNKLQVVFKKDLLDIGFKKEKAEFIVKVWSLEISSTLNDLVSKANDKCDNNQNFSWKLNTELSSDIHKRSKVPKAYLLISDNNLEQEMELTHSDLYTVFIQLESIQNELDNVVL</sequence>
<name>A0ABN8I9W7_9NEOP</name>
<protein>
    <recommendedName>
        <fullName evidence="1">COMM domain-containing protein</fullName>
    </recommendedName>
</protein>
<feature type="non-terminal residue" evidence="2">
    <location>
        <position position="1"/>
    </location>
</feature>
<keyword evidence="3" id="KW-1185">Reference proteome</keyword>
<organism evidence="2 3">
    <name type="scientific">Iphiclides podalirius</name>
    <name type="common">scarce swallowtail</name>
    <dbReference type="NCBI Taxonomy" id="110791"/>
    <lineage>
        <taxon>Eukaryota</taxon>
        <taxon>Metazoa</taxon>
        <taxon>Ecdysozoa</taxon>
        <taxon>Arthropoda</taxon>
        <taxon>Hexapoda</taxon>
        <taxon>Insecta</taxon>
        <taxon>Pterygota</taxon>
        <taxon>Neoptera</taxon>
        <taxon>Endopterygota</taxon>
        <taxon>Lepidoptera</taxon>
        <taxon>Glossata</taxon>
        <taxon>Ditrysia</taxon>
        <taxon>Papilionoidea</taxon>
        <taxon>Papilionidae</taxon>
        <taxon>Papilioninae</taxon>
        <taxon>Iphiclides</taxon>
    </lineage>
</organism>
<gene>
    <name evidence="2" type="ORF">IPOD504_LOCUS6819</name>
</gene>
<dbReference type="Proteomes" id="UP000837857">
    <property type="component" value="Chromosome 19"/>
</dbReference>
<dbReference type="Pfam" id="PF07258">
    <property type="entry name" value="COMM_domain"/>
    <property type="match status" value="1"/>
</dbReference>
<evidence type="ECO:0000313" key="3">
    <source>
        <dbReference type="Proteomes" id="UP000837857"/>
    </source>
</evidence>
<evidence type="ECO:0000259" key="1">
    <source>
        <dbReference type="PROSITE" id="PS51269"/>
    </source>
</evidence>
<proteinExistence type="predicted"/>
<evidence type="ECO:0000313" key="2">
    <source>
        <dbReference type="EMBL" id="CAH2049427.1"/>
    </source>
</evidence>